<dbReference type="InterPro" id="IPR006685">
    <property type="entry name" value="MscS_channel_2nd"/>
</dbReference>
<dbReference type="EMBL" id="CP006644">
    <property type="protein sequence ID" value="AHE54674.1"/>
    <property type="molecule type" value="Genomic_DNA"/>
</dbReference>
<dbReference type="AlphaFoldDB" id="W0A9R8"/>
<feature type="transmembrane region" description="Helical" evidence="8">
    <location>
        <begin position="113"/>
        <end position="133"/>
    </location>
</feature>
<evidence type="ECO:0000256" key="4">
    <source>
        <dbReference type="ARBA" id="ARBA00022692"/>
    </source>
</evidence>
<reference evidence="11 12" key="1">
    <citation type="submission" date="2013-07" db="EMBL/GenBank/DDBJ databases">
        <title>Completed genome of Sphingomonas sanxanigenens NX02.</title>
        <authorList>
            <person name="Ma T."/>
            <person name="Huang H."/>
            <person name="Wu M."/>
            <person name="Li X."/>
            <person name="Li G."/>
        </authorList>
    </citation>
    <scope>NUCLEOTIDE SEQUENCE [LARGE SCALE GENOMIC DNA]</scope>
    <source>
        <strain evidence="11 12">NX02</strain>
    </source>
</reference>
<dbReference type="InterPro" id="IPR011066">
    <property type="entry name" value="MscS_channel_C_sf"/>
</dbReference>
<comment type="subcellular location">
    <subcellularLocation>
        <location evidence="1">Cell membrane</location>
        <topology evidence="1">Multi-pass membrane protein</topology>
    </subcellularLocation>
</comment>
<dbReference type="PANTHER" id="PTHR30566">
    <property type="entry name" value="YNAI-RELATED MECHANOSENSITIVE ION CHANNEL"/>
    <property type="match status" value="1"/>
</dbReference>
<evidence type="ECO:0000313" key="11">
    <source>
        <dbReference type="EMBL" id="AHE54674.1"/>
    </source>
</evidence>
<evidence type="ECO:0000313" key="12">
    <source>
        <dbReference type="Proteomes" id="UP000018851"/>
    </source>
</evidence>
<dbReference type="Pfam" id="PF21088">
    <property type="entry name" value="MS_channel_1st"/>
    <property type="match status" value="1"/>
</dbReference>
<organism evidence="11 12">
    <name type="scientific">Sphingomonas sanxanigenens DSM 19645 = NX02</name>
    <dbReference type="NCBI Taxonomy" id="1123269"/>
    <lineage>
        <taxon>Bacteria</taxon>
        <taxon>Pseudomonadati</taxon>
        <taxon>Pseudomonadota</taxon>
        <taxon>Alphaproteobacteria</taxon>
        <taxon>Sphingomonadales</taxon>
        <taxon>Sphingomonadaceae</taxon>
        <taxon>Sphingomonas</taxon>
    </lineage>
</organism>
<dbReference type="OrthoDB" id="9809206at2"/>
<dbReference type="RefSeq" id="WP_025292877.1">
    <property type="nucleotide sequence ID" value="NZ_CP006644.1"/>
</dbReference>
<dbReference type="eggNOG" id="COG0668">
    <property type="taxonomic scope" value="Bacteria"/>
</dbReference>
<dbReference type="SUPFAM" id="SSF82689">
    <property type="entry name" value="Mechanosensitive channel protein MscS (YggB), C-terminal domain"/>
    <property type="match status" value="1"/>
</dbReference>
<gene>
    <name evidence="11" type="ORF">NX02_14950</name>
</gene>
<keyword evidence="5 8" id="KW-1133">Transmembrane helix</keyword>
<dbReference type="HOGENOM" id="CLU_037945_0_2_5"/>
<feature type="domain" description="Mechanosensitive ion channel transmembrane helices 2/3" evidence="10">
    <location>
        <begin position="164"/>
        <end position="204"/>
    </location>
</feature>
<sequence length="417" mass="44567">MTNATATAANSSAPAAAKTPAASLPDLEATARDFGNWISDHTMHVVIGALIGVGIVFLLMSLRSVGLRLCRYDPNRTHWRGIIGRVVAATQFWFMVIVAIQATATYASTPPTLLAIIRAMFVVAMMLQAAIWLRELILGVIEHRAGTLDDHSGLQSALGIIRLLVTVALFAVAAILILANLGVNVSGLIAGLGIGGIAIGLAAQGIFSDLFAALSILFDRPFRRGDSVKWDTTSGTVEAIGLKTTRVRALTGEQIVISNTNLLNKELYNLARLDRRRIAVVLGVIYQTPVATLARIPEMMKAIVEAEESCTFFRCVLSAFNASSIDFDFQFDVHHEDYAHVLARKHNVMLAILQAFEKEGIEFAYPTQTSFTAAPDGKAIMPYPAVQMVSDVGDRDVDTPVPPQGPGSGGGSAGPAN</sequence>
<evidence type="ECO:0000256" key="5">
    <source>
        <dbReference type="ARBA" id="ARBA00022989"/>
    </source>
</evidence>
<feature type="transmembrane region" description="Helical" evidence="8">
    <location>
        <begin position="154"/>
        <end position="179"/>
    </location>
</feature>
<accession>W0A9R8</accession>
<dbReference type="InterPro" id="IPR049142">
    <property type="entry name" value="MS_channel_1st"/>
</dbReference>
<dbReference type="Gene3D" id="1.10.287.1260">
    <property type="match status" value="1"/>
</dbReference>
<keyword evidence="3" id="KW-1003">Cell membrane</keyword>
<evidence type="ECO:0000256" key="8">
    <source>
        <dbReference type="SAM" id="Phobius"/>
    </source>
</evidence>
<dbReference type="InterPro" id="IPR010920">
    <property type="entry name" value="LSM_dom_sf"/>
</dbReference>
<proteinExistence type="inferred from homology"/>
<dbReference type="Proteomes" id="UP000018851">
    <property type="component" value="Chromosome"/>
</dbReference>
<dbReference type="GO" id="GO:0008381">
    <property type="term" value="F:mechanosensitive monoatomic ion channel activity"/>
    <property type="evidence" value="ECO:0007669"/>
    <property type="project" value="UniProtKB-ARBA"/>
</dbReference>
<evidence type="ECO:0000259" key="10">
    <source>
        <dbReference type="Pfam" id="PF21088"/>
    </source>
</evidence>
<dbReference type="Pfam" id="PF00924">
    <property type="entry name" value="MS_channel_2nd"/>
    <property type="match status" value="1"/>
</dbReference>
<keyword evidence="4 8" id="KW-0812">Transmembrane</keyword>
<dbReference type="InterPro" id="IPR011014">
    <property type="entry name" value="MscS_channel_TM-2"/>
</dbReference>
<dbReference type="Gene3D" id="2.30.30.60">
    <property type="match status" value="1"/>
</dbReference>
<feature type="domain" description="Mechanosensitive ion channel MscS" evidence="9">
    <location>
        <begin position="206"/>
        <end position="271"/>
    </location>
</feature>
<feature type="transmembrane region" description="Helical" evidence="8">
    <location>
        <begin position="41"/>
        <end position="62"/>
    </location>
</feature>
<dbReference type="STRING" id="1123269.NX02_14950"/>
<evidence type="ECO:0000256" key="6">
    <source>
        <dbReference type="ARBA" id="ARBA00023136"/>
    </source>
</evidence>
<feature type="compositionally biased region" description="Gly residues" evidence="7">
    <location>
        <begin position="406"/>
        <end position="417"/>
    </location>
</feature>
<dbReference type="SUPFAM" id="SSF50182">
    <property type="entry name" value="Sm-like ribonucleoproteins"/>
    <property type="match status" value="1"/>
</dbReference>
<protein>
    <recommendedName>
        <fullName evidence="13">Mechanosensitive ion channel protein MscS</fullName>
    </recommendedName>
</protein>
<dbReference type="PATRIC" id="fig|1123269.5.peg.2916"/>
<dbReference type="InterPro" id="IPR023408">
    <property type="entry name" value="MscS_beta-dom_sf"/>
</dbReference>
<evidence type="ECO:0000256" key="7">
    <source>
        <dbReference type="SAM" id="MobiDB-lite"/>
    </source>
</evidence>
<evidence type="ECO:0000259" key="9">
    <source>
        <dbReference type="Pfam" id="PF00924"/>
    </source>
</evidence>
<dbReference type="KEGG" id="ssan:NX02_14950"/>
<evidence type="ECO:0000256" key="3">
    <source>
        <dbReference type="ARBA" id="ARBA00022475"/>
    </source>
</evidence>
<evidence type="ECO:0000256" key="2">
    <source>
        <dbReference type="ARBA" id="ARBA00008017"/>
    </source>
</evidence>
<dbReference type="Gene3D" id="3.30.70.100">
    <property type="match status" value="1"/>
</dbReference>
<dbReference type="GO" id="GO:0005886">
    <property type="term" value="C:plasma membrane"/>
    <property type="evidence" value="ECO:0007669"/>
    <property type="project" value="UniProtKB-SubCell"/>
</dbReference>
<evidence type="ECO:0008006" key="13">
    <source>
        <dbReference type="Google" id="ProtNLM"/>
    </source>
</evidence>
<name>W0A9R8_9SPHN</name>
<feature type="transmembrane region" description="Helical" evidence="8">
    <location>
        <begin position="185"/>
        <end position="218"/>
    </location>
</feature>
<evidence type="ECO:0000256" key="1">
    <source>
        <dbReference type="ARBA" id="ARBA00004651"/>
    </source>
</evidence>
<comment type="similarity">
    <text evidence="2">Belongs to the MscS (TC 1.A.23) family.</text>
</comment>
<keyword evidence="6 8" id="KW-0472">Membrane</keyword>
<keyword evidence="12" id="KW-1185">Reference proteome</keyword>
<feature type="transmembrane region" description="Helical" evidence="8">
    <location>
        <begin position="82"/>
        <end position="107"/>
    </location>
</feature>
<dbReference type="PANTHER" id="PTHR30566:SF25">
    <property type="entry name" value="INNER MEMBRANE PROTEIN"/>
    <property type="match status" value="1"/>
</dbReference>
<dbReference type="SUPFAM" id="SSF82861">
    <property type="entry name" value="Mechanosensitive channel protein MscS (YggB), transmembrane region"/>
    <property type="match status" value="1"/>
</dbReference>
<feature type="region of interest" description="Disordered" evidence="7">
    <location>
        <begin position="392"/>
        <end position="417"/>
    </location>
</feature>